<dbReference type="RefSeq" id="WP_022523590.1">
    <property type="nucleotide sequence ID" value="NZ_CP039374.2"/>
</dbReference>
<dbReference type="PANTHER" id="PTHR30093:SF34">
    <property type="entry name" value="PREPILIN PEPTIDASE-DEPENDENT PROTEIN D"/>
    <property type="match status" value="1"/>
</dbReference>
<feature type="transmembrane region" description="Helical" evidence="4">
    <location>
        <begin position="16"/>
        <end position="37"/>
    </location>
</feature>
<dbReference type="Proteomes" id="UP000509761">
    <property type="component" value="Chromosome"/>
</dbReference>
<dbReference type="NCBIfam" id="TIGR02532">
    <property type="entry name" value="IV_pilin_GFxxxE"/>
    <property type="match status" value="1"/>
</dbReference>
<dbReference type="InterPro" id="IPR045584">
    <property type="entry name" value="Pilin-like"/>
</dbReference>
<sequence>MQNAAQPISRNTIQGGFTLIELMIVVAIIGVLASIAVPQYQNYVGRAQAAEAFTATAGLRTDIGLYFSENGNFVGYKTINSTPSYISNTANQIGGQYISGVTLNGQASGGFTVAFDNGVHSGSSMVIQPLISNETTNDAVATASTSGGQITGWRCSSTTIDDTFLPSACRP</sequence>
<dbReference type="GO" id="GO:0007155">
    <property type="term" value="P:cell adhesion"/>
    <property type="evidence" value="ECO:0007669"/>
    <property type="project" value="InterPro"/>
</dbReference>
<dbReference type="GO" id="GO:0009289">
    <property type="term" value="C:pilus"/>
    <property type="evidence" value="ECO:0007669"/>
    <property type="project" value="InterPro"/>
</dbReference>
<keyword evidence="4" id="KW-0812">Transmembrane</keyword>
<keyword evidence="4" id="KW-1133">Transmembrane helix</keyword>
<evidence type="ECO:0000256" key="3">
    <source>
        <dbReference type="RuleBase" id="RU000389"/>
    </source>
</evidence>
<gene>
    <name evidence="5" type="ORF">FX987_01105</name>
</gene>
<evidence type="ECO:0000313" key="5">
    <source>
        <dbReference type="EMBL" id="QKS23351.1"/>
    </source>
</evidence>
<dbReference type="Gene3D" id="3.30.700.10">
    <property type="entry name" value="Glycoprotein, Type 4 Pilin"/>
    <property type="match status" value="1"/>
</dbReference>
<dbReference type="EMBL" id="CP054580">
    <property type="protein sequence ID" value="QKS23351.1"/>
    <property type="molecule type" value="Genomic_DNA"/>
</dbReference>
<dbReference type="Pfam" id="PF00114">
    <property type="entry name" value="Pilin"/>
    <property type="match status" value="1"/>
</dbReference>
<organism evidence="5 6">
    <name type="scientific">Vreelandella titanicae</name>
    <dbReference type="NCBI Taxonomy" id="664683"/>
    <lineage>
        <taxon>Bacteria</taxon>
        <taxon>Pseudomonadati</taxon>
        <taxon>Pseudomonadota</taxon>
        <taxon>Gammaproteobacteria</taxon>
        <taxon>Oceanospirillales</taxon>
        <taxon>Halomonadaceae</taxon>
        <taxon>Vreelandella</taxon>
    </lineage>
</organism>
<evidence type="ECO:0000256" key="1">
    <source>
        <dbReference type="ARBA" id="ARBA00005233"/>
    </source>
</evidence>
<dbReference type="PANTHER" id="PTHR30093">
    <property type="entry name" value="GENERAL SECRETION PATHWAY PROTEIN G"/>
    <property type="match status" value="1"/>
</dbReference>
<dbReference type="PROSITE" id="PS00409">
    <property type="entry name" value="PROKAR_NTER_METHYL"/>
    <property type="match status" value="1"/>
</dbReference>
<name>A0AAP9NKF9_9GAMM</name>
<dbReference type="Pfam" id="PF07963">
    <property type="entry name" value="N_methyl"/>
    <property type="match status" value="1"/>
</dbReference>
<dbReference type="SUPFAM" id="SSF54523">
    <property type="entry name" value="Pili subunits"/>
    <property type="match status" value="1"/>
</dbReference>
<comment type="similarity">
    <text evidence="1 3">Belongs to the N-Me-Phe pilin family.</text>
</comment>
<keyword evidence="2" id="KW-0488">Methylation</keyword>
<accession>A0AAP9NKF9</accession>
<reference evidence="5 6" key="1">
    <citation type="submission" date="2019-12" db="EMBL/GenBank/DDBJ databases">
        <title>Genome sequencing and assembly of endphytes of Porphyra tenera.</title>
        <authorList>
            <person name="Park J.M."/>
            <person name="Shin R."/>
            <person name="Jo S.H."/>
        </authorList>
    </citation>
    <scope>NUCLEOTIDE SEQUENCE [LARGE SCALE GENOMIC DNA]</scope>
    <source>
        <strain evidence="5 6">GPM3</strain>
    </source>
</reference>
<evidence type="ECO:0000313" key="6">
    <source>
        <dbReference type="Proteomes" id="UP000509761"/>
    </source>
</evidence>
<keyword evidence="4" id="KW-0472">Membrane</keyword>
<keyword evidence="6" id="KW-1185">Reference proteome</keyword>
<keyword evidence="3" id="KW-0281">Fimbrium</keyword>
<dbReference type="InterPro" id="IPR001082">
    <property type="entry name" value="Pilin"/>
</dbReference>
<evidence type="ECO:0000256" key="2">
    <source>
        <dbReference type="ARBA" id="ARBA00022481"/>
    </source>
</evidence>
<protein>
    <submittedName>
        <fullName evidence="5">Fimbrial protein</fullName>
    </submittedName>
</protein>
<dbReference type="AlphaFoldDB" id="A0AAP9NKF9"/>
<evidence type="ECO:0000256" key="4">
    <source>
        <dbReference type="SAM" id="Phobius"/>
    </source>
</evidence>
<dbReference type="InterPro" id="IPR012902">
    <property type="entry name" value="N_methyl_site"/>
</dbReference>
<proteinExistence type="inferred from homology"/>